<dbReference type="Gene3D" id="3.30.420.340">
    <property type="entry name" value="UvrC, RNAse H endonuclease domain"/>
    <property type="match status" value="1"/>
</dbReference>
<dbReference type="InterPro" id="IPR001943">
    <property type="entry name" value="UVR_dom"/>
</dbReference>
<dbReference type="InterPro" id="IPR004791">
    <property type="entry name" value="UvrC"/>
</dbReference>
<comment type="similarity">
    <text evidence="6">Belongs to the UvrC family.</text>
</comment>
<keyword evidence="4 6" id="KW-0267">Excision nuclease</keyword>
<evidence type="ECO:0000256" key="5">
    <source>
        <dbReference type="ARBA" id="ARBA00023204"/>
    </source>
</evidence>
<dbReference type="InterPro" id="IPR038476">
    <property type="entry name" value="UvrC_RNase_H_dom_sf"/>
</dbReference>
<proteinExistence type="inferred from homology"/>
<dbReference type="GO" id="GO:0003677">
    <property type="term" value="F:DNA binding"/>
    <property type="evidence" value="ECO:0007669"/>
    <property type="project" value="UniProtKB-UniRule"/>
</dbReference>
<dbReference type="CDD" id="cd10434">
    <property type="entry name" value="GIY-YIG_UvrC_Cho"/>
    <property type="match status" value="1"/>
</dbReference>
<evidence type="ECO:0000259" key="8">
    <source>
        <dbReference type="PROSITE" id="PS50164"/>
    </source>
</evidence>
<sequence length="627" mass="70970">MRRIEICQDQRAHAEGEGKQVTEIVEEKLRLLPDSPGVYIMKDAKGRIIYVGKAVVLKNRVRQYFQSGKHQAPKVRAMVAKIADFETILTHSEVEALILECNLIKKHRPRYNISLKDDKSYPYLKVTLADEYPRVVVTRRVTKDGSRYFGPYTSAGAMHESVKLLKRLFPLRTCKNMKVERPCLEYHIKRCLAPCCEPVDKEEYGAMIREVCLFLEGRTEQVEKELSRRMTEAAEDYDFERAARLRDQIAAVRKVAEKQNIVTGSGDQDAIGMARSGLGAVVMVFLIRAGKMVGREHFLLSGSEEETDEALLTAFLKQYYHRAAFVPREILLPFPIEETELLEGWLAERKGAKVALAVPQRGTKHDVVEMARSNAEKYLTDEAARIEQANDQTLGAVRELGRYLGLKEEPMRMECFDISHNQGSETVASMVVFEGGLPKKSDYRRFKIRSAEGKPDDFLSMREVTERRYTKLAEDEMPDLIIIDGGKGQLSSALEIIRGAGHLTVPVVGLAKQFEYIFTEGSSDPVILPRRSQALYLIERIRDEAHRFAITYHRKLRGKRNLVSVLDHIAGIGPKRRKALWNHFGTIAKIKAASVEELAAVDGMTLPAAEAVKNFFLAQEKMLAGEE</sequence>
<dbReference type="Pfam" id="PF22920">
    <property type="entry name" value="UvrC_RNaseH"/>
    <property type="match status" value="1"/>
</dbReference>
<reference evidence="10 11" key="1">
    <citation type="submission" date="2009-09" db="EMBL/GenBank/DDBJ databases">
        <authorList>
            <person name="Weinstock G."/>
            <person name="Sodergren E."/>
            <person name="Clifton S."/>
            <person name="Fulton L."/>
            <person name="Fulton B."/>
            <person name="Courtney L."/>
            <person name="Fronick C."/>
            <person name="Harrison M."/>
            <person name="Strong C."/>
            <person name="Farmer C."/>
            <person name="Delahaunty K."/>
            <person name="Markovic C."/>
            <person name="Hall O."/>
            <person name="Minx P."/>
            <person name="Tomlinson C."/>
            <person name="Mitreva M."/>
            <person name="Nelson J."/>
            <person name="Hou S."/>
            <person name="Wollam A."/>
            <person name="Pepin K.H."/>
            <person name="Johnson M."/>
            <person name="Bhonagiri V."/>
            <person name="Nash W.E."/>
            <person name="Warren W."/>
            <person name="Chinwalla A."/>
            <person name="Mardis E.R."/>
            <person name="Wilson R.K."/>
        </authorList>
    </citation>
    <scope>NUCLEOTIDE SEQUENCE [LARGE SCALE GENOMIC DNA]</scope>
    <source>
        <strain evidence="11">ATCC 35185 / DSM 20758 / VPI D19B-28</strain>
    </source>
</reference>
<dbReference type="GO" id="GO:0006289">
    <property type="term" value="P:nucleotide-excision repair"/>
    <property type="evidence" value="ECO:0007669"/>
    <property type="project" value="UniProtKB-UniRule"/>
</dbReference>
<feature type="domain" description="UVR" evidence="7">
    <location>
        <begin position="220"/>
        <end position="255"/>
    </location>
</feature>
<dbReference type="InterPro" id="IPR050066">
    <property type="entry name" value="UvrABC_protein_C"/>
</dbReference>
<dbReference type="Pfam" id="PF14520">
    <property type="entry name" value="HHH_5"/>
    <property type="match status" value="1"/>
</dbReference>
<keyword evidence="6" id="KW-0742">SOS response</keyword>
<keyword evidence="3 6" id="KW-0228">DNA excision</keyword>
<comment type="caution">
    <text evidence="10">The sequence shown here is derived from an EMBL/GenBank/DDBJ whole genome shotgun (WGS) entry which is preliminary data.</text>
</comment>
<evidence type="ECO:0000313" key="11">
    <source>
        <dbReference type="Proteomes" id="UP000003505"/>
    </source>
</evidence>
<dbReference type="Pfam" id="PF08459">
    <property type="entry name" value="UvrC_RNaseH_dom"/>
    <property type="match status" value="1"/>
</dbReference>
<dbReference type="PROSITE" id="PS50165">
    <property type="entry name" value="UVRC"/>
    <property type="match status" value="1"/>
</dbReference>
<comment type="subunit">
    <text evidence="6">Interacts with UvrB in an incision complex.</text>
</comment>
<dbReference type="InterPro" id="IPR036876">
    <property type="entry name" value="UVR_dom_sf"/>
</dbReference>
<dbReference type="PROSITE" id="PS50164">
    <property type="entry name" value="GIY_YIG"/>
    <property type="match status" value="1"/>
</dbReference>
<dbReference type="HAMAP" id="MF_00203">
    <property type="entry name" value="UvrC"/>
    <property type="match status" value="1"/>
</dbReference>
<dbReference type="Gene3D" id="1.10.150.20">
    <property type="entry name" value="5' to 3' exonuclease, C-terminal subdomain"/>
    <property type="match status" value="1"/>
</dbReference>
<dbReference type="SUPFAM" id="SSF82771">
    <property type="entry name" value="GIY-YIG endonuclease"/>
    <property type="match status" value="1"/>
</dbReference>
<dbReference type="GO" id="GO:0009432">
    <property type="term" value="P:SOS response"/>
    <property type="evidence" value="ECO:0007669"/>
    <property type="project" value="UniProtKB-UniRule"/>
</dbReference>
<feature type="domain" description="UvrC family homology region profile" evidence="9">
    <location>
        <begin position="271"/>
        <end position="497"/>
    </location>
</feature>
<evidence type="ECO:0000259" key="9">
    <source>
        <dbReference type="PROSITE" id="PS50165"/>
    </source>
</evidence>
<feature type="domain" description="GIY-YIG" evidence="8">
    <location>
        <begin position="34"/>
        <end position="113"/>
    </location>
</feature>
<keyword evidence="2 6" id="KW-0227">DNA damage</keyword>
<dbReference type="SUPFAM" id="SSF46600">
    <property type="entry name" value="C-terminal UvrC-binding domain of UvrB"/>
    <property type="match status" value="1"/>
</dbReference>
<evidence type="ECO:0000256" key="1">
    <source>
        <dbReference type="ARBA" id="ARBA00022490"/>
    </source>
</evidence>
<dbReference type="STRING" id="546271.Selsp_0619"/>
<dbReference type="InterPro" id="IPR035901">
    <property type="entry name" value="GIY-YIG_endonuc_sf"/>
</dbReference>
<comment type="subcellular location">
    <subcellularLocation>
        <location evidence="6">Cytoplasm</location>
    </subcellularLocation>
</comment>
<organism evidence="10 11">
    <name type="scientific">Selenomonas sputigena (strain ATCC 35185 / DSM 20758 / CCUG 44933 / VPI D19B-28)</name>
    <dbReference type="NCBI Taxonomy" id="546271"/>
    <lineage>
        <taxon>Bacteria</taxon>
        <taxon>Bacillati</taxon>
        <taxon>Bacillota</taxon>
        <taxon>Negativicutes</taxon>
        <taxon>Selenomonadales</taxon>
        <taxon>Selenomonadaceae</taxon>
        <taxon>Selenomonas</taxon>
    </lineage>
</organism>
<dbReference type="Pfam" id="PF01541">
    <property type="entry name" value="GIY-YIG"/>
    <property type="match status" value="1"/>
</dbReference>
<keyword evidence="10" id="KW-0378">Hydrolase</keyword>
<keyword evidence="1 6" id="KW-0963">Cytoplasm</keyword>
<protein>
    <recommendedName>
        <fullName evidence="6">UvrABC system protein C</fullName>
        <shortName evidence="6">Protein UvrC</shortName>
    </recommendedName>
    <alternativeName>
        <fullName evidence="6">Excinuclease ABC subunit C</fullName>
    </alternativeName>
</protein>
<keyword evidence="5 6" id="KW-0234">DNA repair</keyword>
<evidence type="ECO:0000259" key="7">
    <source>
        <dbReference type="PROSITE" id="PS50151"/>
    </source>
</evidence>
<evidence type="ECO:0000313" key="10">
    <source>
        <dbReference type="EMBL" id="EEX76521.1"/>
    </source>
</evidence>
<evidence type="ECO:0000256" key="3">
    <source>
        <dbReference type="ARBA" id="ARBA00022769"/>
    </source>
</evidence>
<accession>C9LX44</accession>
<dbReference type="GO" id="GO:0009380">
    <property type="term" value="C:excinuclease repair complex"/>
    <property type="evidence" value="ECO:0007669"/>
    <property type="project" value="InterPro"/>
</dbReference>
<evidence type="ECO:0000256" key="4">
    <source>
        <dbReference type="ARBA" id="ARBA00022881"/>
    </source>
</evidence>
<dbReference type="NCBIfam" id="TIGR00194">
    <property type="entry name" value="uvrC"/>
    <property type="match status" value="1"/>
</dbReference>
<dbReference type="AlphaFoldDB" id="C9LX44"/>
<dbReference type="PANTHER" id="PTHR30562">
    <property type="entry name" value="UVRC/OXIDOREDUCTASE"/>
    <property type="match status" value="1"/>
</dbReference>
<gene>
    <name evidence="6 10" type="primary">uvrC</name>
    <name evidence="10" type="ORF">SELSPUOL_02046</name>
</gene>
<dbReference type="PROSITE" id="PS50151">
    <property type="entry name" value="UVR"/>
    <property type="match status" value="1"/>
</dbReference>
<dbReference type="PANTHER" id="PTHR30562:SF1">
    <property type="entry name" value="UVRABC SYSTEM PROTEIN C"/>
    <property type="match status" value="1"/>
</dbReference>
<dbReference type="Pfam" id="PF02151">
    <property type="entry name" value="UVR"/>
    <property type="match status" value="1"/>
</dbReference>
<dbReference type="InterPro" id="IPR010994">
    <property type="entry name" value="RuvA_2-like"/>
</dbReference>
<dbReference type="InterPro" id="IPR047296">
    <property type="entry name" value="GIY-YIG_UvrC_Cho"/>
</dbReference>
<dbReference type="eggNOG" id="COG0322">
    <property type="taxonomic scope" value="Bacteria"/>
</dbReference>
<comment type="function">
    <text evidence="6">The UvrABC repair system catalyzes the recognition and processing of DNA lesions. UvrC both incises the 5' and 3' sides of the lesion. The N-terminal half is responsible for the 3' incision and the C-terminal half is responsible for the 5' incision.</text>
</comment>
<dbReference type="EMBL" id="ACKP02000048">
    <property type="protein sequence ID" value="EEX76521.1"/>
    <property type="molecule type" value="Genomic_DNA"/>
</dbReference>
<evidence type="ECO:0000256" key="6">
    <source>
        <dbReference type="HAMAP-Rule" id="MF_00203"/>
    </source>
</evidence>
<dbReference type="GO" id="GO:0005737">
    <property type="term" value="C:cytoplasm"/>
    <property type="evidence" value="ECO:0007669"/>
    <property type="project" value="UniProtKB-SubCell"/>
</dbReference>
<name>C9LX44_SELS3</name>
<dbReference type="GO" id="GO:0009381">
    <property type="term" value="F:excinuclease ABC activity"/>
    <property type="evidence" value="ECO:0007669"/>
    <property type="project" value="UniProtKB-UniRule"/>
</dbReference>
<dbReference type="SUPFAM" id="SSF47781">
    <property type="entry name" value="RuvA domain 2-like"/>
    <property type="match status" value="1"/>
</dbReference>
<evidence type="ECO:0000256" key="2">
    <source>
        <dbReference type="ARBA" id="ARBA00022763"/>
    </source>
</evidence>
<dbReference type="SMART" id="SM00465">
    <property type="entry name" value="GIYc"/>
    <property type="match status" value="1"/>
</dbReference>
<dbReference type="Gene3D" id="4.10.860.10">
    <property type="entry name" value="UVR domain"/>
    <property type="match status" value="1"/>
</dbReference>
<dbReference type="Proteomes" id="UP000003505">
    <property type="component" value="Unassembled WGS sequence"/>
</dbReference>
<dbReference type="NCBIfam" id="NF001824">
    <property type="entry name" value="PRK00558.1-5"/>
    <property type="match status" value="1"/>
</dbReference>
<dbReference type="Gene3D" id="3.40.1440.10">
    <property type="entry name" value="GIY-YIG endonuclease"/>
    <property type="match status" value="1"/>
</dbReference>
<dbReference type="InterPro" id="IPR000305">
    <property type="entry name" value="GIY-YIG_endonuc"/>
</dbReference>
<dbReference type="FunFam" id="3.40.1440.10:FF:000001">
    <property type="entry name" value="UvrABC system protein C"/>
    <property type="match status" value="1"/>
</dbReference>
<dbReference type="InterPro" id="IPR001162">
    <property type="entry name" value="UvrC_RNase_H_dom"/>
</dbReference>